<dbReference type="InterPro" id="IPR040213">
    <property type="entry name" value="GIR2-like"/>
</dbReference>
<evidence type="ECO:0000313" key="2">
    <source>
        <dbReference type="EMBL" id="OII78118.1"/>
    </source>
</evidence>
<dbReference type="InterPro" id="IPR016135">
    <property type="entry name" value="UBQ-conjugating_enzyme/RWD"/>
</dbReference>
<sequence length="213" mass="24526">MEFDDRALEIEALRSIYTEDELLYDENRNIVSIRLSREGTYRLIIITIKISLPKEYPQLSPIIYFEDIQGISDHQELEQLYKLASNCAQSHIGEICIFNIIENIQGHIDELVQLKSVGPHYNQDQSSNTNQSLIKSTQDEDEVVYKGLSDKTLCNIDERVTESEFNKWKDSFKNEMIDKGIWKSNDNIGASLTGKQLFELDNSLIKSDINSVD</sequence>
<evidence type="ECO:0000259" key="1">
    <source>
        <dbReference type="PROSITE" id="PS50908"/>
    </source>
</evidence>
<dbReference type="AlphaFoldDB" id="A0A1J4MVF5"/>
<protein>
    <submittedName>
        <fullName evidence="2">RWD domain-containing protein</fullName>
    </submittedName>
</protein>
<dbReference type="RefSeq" id="XP_067069964.1">
    <property type="nucleotide sequence ID" value="XM_067213771.1"/>
</dbReference>
<dbReference type="GeneID" id="92367729"/>
<gene>
    <name evidence="2" type="ORF">cand_035450</name>
</gene>
<name>A0A1J4MVF5_9CRYT</name>
<feature type="domain" description="RWD" evidence="1">
    <location>
        <begin position="8"/>
        <end position="111"/>
    </location>
</feature>
<comment type="caution">
    <text evidence="2">The sequence shown here is derived from an EMBL/GenBank/DDBJ whole genome shotgun (WGS) entry which is preliminary data.</text>
</comment>
<accession>A0A1J4MVF5</accession>
<dbReference type="SUPFAM" id="SSF54495">
    <property type="entry name" value="UBC-like"/>
    <property type="match status" value="1"/>
</dbReference>
<organism evidence="2 3">
    <name type="scientific">Cryptosporidium andersoni</name>
    <dbReference type="NCBI Taxonomy" id="117008"/>
    <lineage>
        <taxon>Eukaryota</taxon>
        <taxon>Sar</taxon>
        <taxon>Alveolata</taxon>
        <taxon>Apicomplexa</taxon>
        <taxon>Conoidasida</taxon>
        <taxon>Coccidia</taxon>
        <taxon>Eucoccidiorida</taxon>
        <taxon>Eimeriorina</taxon>
        <taxon>Cryptosporidiidae</taxon>
        <taxon>Cryptosporidium</taxon>
    </lineage>
</organism>
<dbReference type="Gene3D" id="3.10.110.10">
    <property type="entry name" value="Ubiquitin Conjugating Enzyme"/>
    <property type="match status" value="1"/>
</dbReference>
<dbReference type="InterPro" id="IPR006575">
    <property type="entry name" value="RWD_dom"/>
</dbReference>
<proteinExistence type="predicted"/>
<dbReference type="Pfam" id="PF05773">
    <property type="entry name" value="RWD"/>
    <property type="match status" value="1"/>
</dbReference>
<keyword evidence="3" id="KW-1185">Reference proteome</keyword>
<dbReference type="PANTHER" id="PTHR12292">
    <property type="entry name" value="RWD DOMAIN-CONTAINING PROTEIN"/>
    <property type="match status" value="1"/>
</dbReference>
<reference evidence="2 3" key="1">
    <citation type="submission" date="2016-10" db="EMBL/GenBank/DDBJ databases">
        <title>Reductive evolution of mitochondrial metabolism and differential evolution of invasion-related proteins in Cryptosporidium.</title>
        <authorList>
            <person name="Liu S."/>
            <person name="Roellig D.M."/>
            <person name="Guo Y."/>
            <person name="Li N."/>
            <person name="Frace M.A."/>
            <person name="Tang K."/>
            <person name="Zhang L."/>
            <person name="Feng Y."/>
            <person name="Xiao L."/>
        </authorList>
    </citation>
    <scope>NUCLEOTIDE SEQUENCE [LARGE SCALE GENOMIC DNA]</scope>
    <source>
        <strain evidence="2">30847</strain>
    </source>
</reference>
<dbReference type="EMBL" id="LRBS01000007">
    <property type="protein sequence ID" value="OII78118.1"/>
    <property type="molecule type" value="Genomic_DNA"/>
</dbReference>
<dbReference type="VEuPathDB" id="CryptoDB:cand_035450"/>
<dbReference type="Proteomes" id="UP000186804">
    <property type="component" value="Unassembled WGS sequence"/>
</dbReference>
<dbReference type="SMART" id="SM00591">
    <property type="entry name" value="RWD"/>
    <property type="match status" value="1"/>
</dbReference>
<dbReference type="PROSITE" id="PS50908">
    <property type="entry name" value="RWD"/>
    <property type="match status" value="1"/>
</dbReference>
<dbReference type="OrthoDB" id="277175at2759"/>
<evidence type="ECO:0000313" key="3">
    <source>
        <dbReference type="Proteomes" id="UP000186804"/>
    </source>
</evidence>